<dbReference type="GO" id="GO:0006289">
    <property type="term" value="P:nucleotide-excision repair"/>
    <property type="evidence" value="ECO:0007669"/>
    <property type="project" value="InterPro"/>
</dbReference>
<dbReference type="AlphaFoldDB" id="A0A2W1NNS4"/>
<dbReference type="Gene3D" id="1.10.1670.10">
    <property type="entry name" value="Helix-hairpin-Helix base-excision DNA repair enzymes (C-terminal)"/>
    <property type="match status" value="1"/>
</dbReference>
<dbReference type="Gene3D" id="3.30.310.20">
    <property type="entry name" value="DNA-3-methyladenine glycosylase AlkA, N-terminal domain"/>
    <property type="match status" value="1"/>
</dbReference>
<dbReference type="EMBL" id="NHRJ02000006">
    <property type="protein sequence ID" value="PZE20573.1"/>
    <property type="molecule type" value="Genomic_DNA"/>
</dbReference>
<reference evidence="8" key="1">
    <citation type="submission" date="2018-06" db="EMBL/GenBank/DDBJ databases">
        <title>Paenibacillus xerothermodurans sp. nov. an extremely dry heat resistant spore forming bacterium isolated from the soil of Cape Canaveral, Florida.</title>
        <authorList>
            <person name="Seuylemezian A."/>
            <person name="Kaur N."/>
            <person name="Patil P."/>
            <person name="Patil P."/>
            <person name="Mayilraj S."/>
            <person name="Vaishampayan P."/>
        </authorList>
    </citation>
    <scope>NUCLEOTIDE SEQUENCE [LARGE SCALE GENOMIC DNA]</scope>
    <source>
        <strain evidence="8">ATCC 27380</strain>
    </source>
</reference>
<dbReference type="GO" id="GO:0008725">
    <property type="term" value="F:DNA-3-methyladenine glycosylase activity"/>
    <property type="evidence" value="ECO:0007669"/>
    <property type="project" value="TreeGrafter"/>
</dbReference>
<proteinExistence type="inferred from homology"/>
<gene>
    <name evidence="8" type="ORF">CBW46_012435</name>
</gene>
<comment type="catalytic activity">
    <reaction evidence="1">
        <text>Hydrolysis of alkylated DNA, releasing 3-methyladenine, 3-methylguanine, 7-methylguanine and 7-methyladenine.</text>
        <dbReference type="EC" id="3.2.2.21"/>
    </reaction>
</comment>
<dbReference type="PANTHER" id="PTHR43003:SF12">
    <property type="entry name" value="DNA-3-METHYLADENINE GLYCOSYLASE"/>
    <property type="match status" value="1"/>
</dbReference>
<organism evidence="8 9">
    <name type="scientific">Paenibacillus xerothermodurans</name>
    <dbReference type="NCBI Taxonomy" id="1977292"/>
    <lineage>
        <taxon>Bacteria</taxon>
        <taxon>Bacillati</taxon>
        <taxon>Bacillota</taxon>
        <taxon>Bacilli</taxon>
        <taxon>Bacillales</taxon>
        <taxon>Paenibacillaceae</taxon>
        <taxon>Paenibacillus</taxon>
    </lineage>
</organism>
<dbReference type="CDD" id="cd00056">
    <property type="entry name" value="ENDO3c"/>
    <property type="match status" value="1"/>
</dbReference>
<dbReference type="GO" id="GO:0032993">
    <property type="term" value="C:protein-DNA complex"/>
    <property type="evidence" value="ECO:0007669"/>
    <property type="project" value="TreeGrafter"/>
</dbReference>
<dbReference type="PANTHER" id="PTHR43003">
    <property type="entry name" value="DNA-3-METHYLADENINE GLYCOSYLASE"/>
    <property type="match status" value="1"/>
</dbReference>
<name>A0A2W1NNS4_PAEXE</name>
<evidence type="ECO:0000256" key="5">
    <source>
        <dbReference type="ARBA" id="ARBA00022801"/>
    </source>
</evidence>
<dbReference type="SMART" id="SM00478">
    <property type="entry name" value="ENDO3c"/>
    <property type="match status" value="1"/>
</dbReference>
<dbReference type="GO" id="GO:0032131">
    <property type="term" value="F:alkylated DNA binding"/>
    <property type="evidence" value="ECO:0007669"/>
    <property type="project" value="TreeGrafter"/>
</dbReference>
<dbReference type="GO" id="GO:0005737">
    <property type="term" value="C:cytoplasm"/>
    <property type="evidence" value="ECO:0007669"/>
    <property type="project" value="TreeGrafter"/>
</dbReference>
<evidence type="ECO:0000256" key="1">
    <source>
        <dbReference type="ARBA" id="ARBA00000086"/>
    </source>
</evidence>
<dbReference type="Proteomes" id="UP000214746">
    <property type="component" value="Unassembled WGS sequence"/>
</dbReference>
<evidence type="ECO:0000256" key="3">
    <source>
        <dbReference type="ARBA" id="ARBA00012000"/>
    </source>
</evidence>
<dbReference type="InterPro" id="IPR011257">
    <property type="entry name" value="DNA_glycosylase"/>
</dbReference>
<dbReference type="InterPro" id="IPR023170">
    <property type="entry name" value="HhH_base_excis_C"/>
</dbReference>
<feature type="domain" description="HhH-GPD" evidence="7">
    <location>
        <begin position="142"/>
        <end position="307"/>
    </location>
</feature>
<accession>A0A2W1NNS4</accession>
<dbReference type="GO" id="GO:0006307">
    <property type="term" value="P:DNA alkylation repair"/>
    <property type="evidence" value="ECO:0007669"/>
    <property type="project" value="TreeGrafter"/>
</dbReference>
<protein>
    <recommendedName>
        <fullName evidence="3">DNA-3-methyladenine glycosylase II</fullName>
        <ecNumber evidence="3">3.2.2.21</ecNumber>
    </recommendedName>
</protein>
<dbReference type="InterPro" id="IPR003265">
    <property type="entry name" value="HhH-GPD_domain"/>
</dbReference>
<dbReference type="InterPro" id="IPR051912">
    <property type="entry name" value="Alkylbase_DNA_Glycosylase/TA"/>
</dbReference>
<keyword evidence="4" id="KW-0227">DNA damage</keyword>
<evidence type="ECO:0000256" key="4">
    <source>
        <dbReference type="ARBA" id="ARBA00022763"/>
    </source>
</evidence>
<dbReference type="OrthoDB" id="9785929at2"/>
<sequence length="307" mass="34699">MAELITGHEAIKVEISVPKEFNFAQNWGYLARWANECMLHVADTKIYKLMPYKEGPLLLEVSEGCNGAIAVVARGQASPADLDAEAAVIRYVREWFDLDTDLAPFYALAQNDALLRRVVDQYHGLRNMGIPDLFEALCWAVLGQQINLTFAYTLKRRFVESFGEHTEWNGRTHWLFPTPERIAALEVDDLTALQISKRRAEYLIGIAKAMAAGTLSKELLLETGNCSDAEKVLTQIRGIGPWTANYALMHCLRFPSAFPIADVGLHNAIKHLMGMENKPTIEVIRELSSGWTNWEAYATFYLWRALY</sequence>
<dbReference type="Pfam" id="PF07934">
    <property type="entry name" value="OGG_N"/>
    <property type="match status" value="1"/>
</dbReference>
<dbReference type="FunFam" id="1.10.340.30:FF:000004">
    <property type="entry name" value="DNA-3-methyladenine glycosylase II"/>
    <property type="match status" value="1"/>
</dbReference>
<keyword evidence="9" id="KW-1185">Reference proteome</keyword>
<keyword evidence="5" id="KW-0378">Hydrolase</keyword>
<dbReference type="EC" id="3.2.2.21" evidence="3"/>
<dbReference type="Pfam" id="PF00730">
    <property type="entry name" value="HhH-GPD"/>
    <property type="match status" value="1"/>
</dbReference>
<dbReference type="InterPro" id="IPR012904">
    <property type="entry name" value="OGG_N"/>
</dbReference>
<evidence type="ECO:0000313" key="9">
    <source>
        <dbReference type="Proteomes" id="UP000214746"/>
    </source>
</evidence>
<keyword evidence="6" id="KW-0234">DNA repair</keyword>
<evidence type="ECO:0000256" key="6">
    <source>
        <dbReference type="ARBA" id="ARBA00023204"/>
    </source>
</evidence>
<comment type="similarity">
    <text evidence="2">Belongs to the alkylbase DNA glycosidase AlkA family.</text>
</comment>
<dbReference type="Gene3D" id="1.10.340.30">
    <property type="entry name" value="Hypothetical protein, domain 2"/>
    <property type="match status" value="1"/>
</dbReference>
<evidence type="ECO:0000313" key="8">
    <source>
        <dbReference type="EMBL" id="PZE20573.1"/>
    </source>
</evidence>
<dbReference type="GO" id="GO:0008534">
    <property type="term" value="F:oxidized purine nucleobase lesion DNA N-glycosylase activity"/>
    <property type="evidence" value="ECO:0007669"/>
    <property type="project" value="InterPro"/>
</dbReference>
<evidence type="ECO:0000256" key="2">
    <source>
        <dbReference type="ARBA" id="ARBA00010817"/>
    </source>
</evidence>
<comment type="caution">
    <text evidence="8">The sequence shown here is derived from an EMBL/GenBank/DDBJ whole genome shotgun (WGS) entry which is preliminary data.</text>
</comment>
<dbReference type="SUPFAM" id="SSF48150">
    <property type="entry name" value="DNA-glycosylase"/>
    <property type="match status" value="1"/>
</dbReference>
<dbReference type="GO" id="GO:0043916">
    <property type="term" value="F:DNA-7-methylguanine glycosylase activity"/>
    <property type="evidence" value="ECO:0007669"/>
    <property type="project" value="TreeGrafter"/>
</dbReference>
<dbReference type="GO" id="GO:0006285">
    <property type="term" value="P:base-excision repair, AP site formation"/>
    <property type="evidence" value="ECO:0007669"/>
    <property type="project" value="TreeGrafter"/>
</dbReference>
<dbReference type="InterPro" id="IPR037046">
    <property type="entry name" value="AlkA_N_sf"/>
</dbReference>
<evidence type="ECO:0000259" key="7">
    <source>
        <dbReference type="SMART" id="SM00478"/>
    </source>
</evidence>